<dbReference type="AlphaFoldDB" id="A0A075AWA0"/>
<dbReference type="InterPro" id="IPR009071">
    <property type="entry name" value="HMG_box_dom"/>
</dbReference>
<dbReference type="Pfam" id="PF22048">
    <property type="entry name" value="LSO1_2-like"/>
    <property type="match status" value="1"/>
</dbReference>
<dbReference type="GO" id="GO:0005634">
    <property type="term" value="C:nucleus"/>
    <property type="evidence" value="ECO:0007669"/>
    <property type="project" value="UniProtKB-UniRule"/>
</dbReference>
<proteinExistence type="inferred from homology"/>
<evidence type="ECO:0000256" key="4">
    <source>
        <dbReference type="SAM" id="MobiDB-lite"/>
    </source>
</evidence>
<dbReference type="STRING" id="988480.A0A075AWA0"/>
<dbReference type="PANTHER" id="PTHR21680">
    <property type="entry name" value="COILED-COIL DOMAIN-CONTAINING PROTEIN 124"/>
    <property type="match status" value="1"/>
</dbReference>
<accession>A0A075AWA0</accession>
<reference evidence="7" key="3">
    <citation type="submission" date="2018-08" db="EMBL/GenBank/DDBJ databases">
        <title>Leveraging single-cell genomics to expand the Fungal Tree of Life.</title>
        <authorList>
            <consortium name="DOE Joint Genome Institute"/>
            <person name="Ahrendt S.R."/>
            <person name="Quandt C.A."/>
            <person name="Ciobanu D."/>
            <person name="Clum A."/>
            <person name="Salamov A."/>
            <person name="Andreopoulos B."/>
            <person name="Cheng J.-F."/>
            <person name="Woyke T."/>
            <person name="Pelin A."/>
            <person name="Henrissat B."/>
            <person name="Reynolds N."/>
            <person name="Benny G.L."/>
            <person name="Smith M.E."/>
            <person name="James T.Y."/>
            <person name="Grigoriev I.V."/>
        </authorList>
    </citation>
    <scope>NUCLEOTIDE SEQUENCE</scope>
    <source>
        <strain evidence="7">CSF55</strain>
    </source>
</reference>
<evidence type="ECO:0000256" key="1">
    <source>
        <dbReference type="ARBA" id="ARBA00008296"/>
    </source>
</evidence>
<dbReference type="OrthoDB" id="76412at2759"/>
<reference evidence="9" key="2">
    <citation type="journal article" date="2018" name="Nat. Microbiol.">
        <title>Leveraging single-cell genomics to expand the fungal tree of life.</title>
        <authorList>
            <person name="Ahrendt S.R."/>
            <person name="Quandt C.A."/>
            <person name="Ciobanu D."/>
            <person name="Clum A."/>
            <person name="Salamov A."/>
            <person name="Andreopoulos B."/>
            <person name="Cheng J.F."/>
            <person name="Woyke T."/>
            <person name="Pelin A."/>
            <person name="Henrissat B."/>
            <person name="Reynolds N.K."/>
            <person name="Benny G.L."/>
            <person name="Smith M.E."/>
            <person name="James T.Y."/>
            <person name="Grigoriev I.V."/>
        </authorList>
    </citation>
    <scope>NUCLEOTIDE SEQUENCE [LARGE SCALE GENOMIC DNA]</scope>
    <source>
        <strain evidence="9">CSF55</strain>
    </source>
</reference>
<dbReference type="InterPro" id="IPR036910">
    <property type="entry name" value="HMG_box_dom_sf"/>
</dbReference>
<gene>
    <name evidence="6" type="ORF">O9G_000624</name>
    <name evidence="7" type="ORF">ROZALSC1DRAFT_27913</name>
</gene>
<evidence type="ECO:0000313" key="8">
    <source>
        <dbReference type="Proteomes" id="UP000030755"/>
    </source>
</evidence>
<dbReference type="PROSITE" id="PS50118">
    <property type="entry name" value="HMG_BOX_2"/>
    <property type="match status" value="1"/>
</dbReference>
<dbReference type="InterPro" id="IPR010422">
    <property type="entry name" value="Ccdc124/Oxs1"/>
</dbReference>
<keyword evidence="3" id="KW-0539">Nucleus</keyword>
<dbReference type="SUPFAM" id="SSF47095">
    <property type="entry name" value="HMG-box"/>
    <property type="match status" value="1"/>
</dbReference>
<feature type="region of interest" description="Disordered" evidence="4">
    <location>
        <begin position="1"/>
        <end position="97"/>
    </location>
</feature>
<dbReference type="InterPro" id="IPR054414">
    <property type="entry name" value="Ccdc124/Oxs1_C"/>
</dbReference>
<dbReference type="Proteomes" id="UP000281549">
    <property type="component" value="Unassembled WGS sequence"/>
</dbReference>
<evidence type="ECO:0000259" key="5">
    <source>
        <dbReference type="PROSITE" id="PS50118"/>
    </source>
</evidence>
<dbReference type="GO" id="GO:0006366">
    <property type="term" value="P:transcription by RNA polymerase II"/>
    <property type="evidence" value="ECO:0007669"/>
    <property type="project" value="EnsemblFungi"/>
</dbReference>
<evidence type="ECO:0000256" key="2">
    <source>
        <dbReference type="ARBA" id="ARBA00023054"/>
    </source>
</evidence>
<feature type="compositionally biased region" description="Polar residues" evidence="4">
    <location>
        <begin position="1"/>
        <end position="11"/>
    </location>
</feature>
<evidence type="ECO:0000313" key="7">
    <source>
        <dbReference type="EMBL" id="RKP20619.1"/>
    </source>
</evidence>
<dbReference type="EMBL" id="KE560959">
    <property type="protein sequence ID" value="EPZ34437.1"/>
    <property type="molecule type" value="Genomic_DNA"/>
</dbReference>
<evidence type="ECO:0000313" key="9">
    <source>
        <dbReference type="Proteomes" id="UP000281549"/>
    </source>
</evidence>
<dbReference type="PANTHER" id="PTHR21680:SF0">
    <property type="entry name" value="COILED-COIL DOMAIN-CONTAINING PROTEIN 124"/>
    <property type="match status" value="1"/>
</dbReference>
<dbReference type="Pfam" id="PF06244">
    <property type="entry name" value="Ccdc124"/>
    <property type="match status" value="1"/>
</dbReference>
<dbReference type="GO" id="GO:0034599">
    <property type="term" value="P:cellular response to oxidative stress"/>
    <property type="evidence" value="ECO:0007669"/>
    <property type="project" value="EnsemblFungi"/>
</dbReference>
<comment type="similarity">
    <text evidence="1">Belongs to the CCDC124 family.</text>
</comment>
<sequence length="209" mass="23963">MPKKFTGSNTKVEAAKSKKERVKEAKDAAEEARKAEIEAKSWDDPVTKKLHSKKDLEEAKRLEKLRRKEENKVLLQDEESSLPTRKTQKFTPPKLESFGAQSIDDAITLLSAVTQSTKVGADNIEKHPERRVKAAFALYEERELPKLKKEFPGLRLSQLKQILQKQWQKAPENPFNQVHVAVNATKEQKQDAAEQIKLSELDRLRLNNQ</sequence>
<dbReference type="Proteomes" id="UP000030755">
    <property type="component" value="Unassembled WGS sequence"/>
</dbReference>
<dbReference type="GO" id="GO:0003713">
    <property type="term" value="F:transcription coactivator activity"/>
    <property type="evidence" value="ECO:0007669"/>
    <property type="project" value="EnsemblFungi"/>
</dbReference>
<feature type="domain" description="HMG box" evidence="5">
    <location>
        <begin position="129"/>
        <end position="209"/>
    </location>
</feature>
<reference evidence="6 8" key="1">
    <citation type="journal article" date="2013" name="Curr. Biol.">
        <title>Shared signatures of parasitism and phylogenomics unite Cryptomycota and microsporidia.</title>
        <authorList>
            <person name="James T.Y."/>
            <person name="Pelin A."/>
            <person name="Bonen L."/>
            <person name="Ahrendt S."/>
            <person name="Sain D."/>
            <person name="Corradi N."/>
            <person name="Stajich J.E."/>
        </authorList>
    </citation>
    <scope>NUCLEOTIDE SEQUENCE [LARGE SCALE GENOMIC DNA]</scope>
    <source>
        <strain evidence="6 8">CSF55</strain>
        <strain evidence="6 8">CSF55</strain>
    </source>
</reference>
<feature type="DNA-binding region" description="HMG box" evidence="3">
    <location>
        <begin position="129"/>
        <end position="209"/>
    </location>
</feature>
<dbReference type="EMBL" id="ML005039">
    <property type="protein sequence ID" value="RKP20619.1"/>
    <property type="molecule type" value="Genomic_DNA"/>
</dbReference>
<keyword evidence="8" id="KW-1185">Reference proteome</keyword>
<dbReference type="GO" id="GO:0003677">
    <property type="term" value="F:DNA binding"/>
    <property type="evidence" value="ECO:0007669"/>
    <property type="project" value="UniProtKB-UniRule"/>
</dbReference>
<evidence type="ECO:0000256" key="3">
    <source>
        <dbReference type="PROSITE-ProRule" id="PRU00267"/>
    </source>
</evidence>
<dbReference type="OMA" id="CRENAEE"/>
<organism evidence="6 8">
    <name type="scientific">Rozella allomycis (strain CSF55)</name>
    <dbReference type="NCBI Taxonomy" id="988480"/>
    <lineage>
        <taxon>Eukaryota</taxon>
        <taxon>Fungi</taxon>
        <taxon>Fungi incertae sedis</taxon>
        <taxon>Cryptomycota</taxon>
        <taxon>Cryptomycota incertae sedis</taxon>
        <taxon>Rozella</taxon>
    </lineage>
</organism>
<dbReference type="HOGENOM" id="CLU_069723_1_1_1"/>
<dbReference type="GO" id="GO:0005737">
    <property type="term" value="C:cytoplasm"/>
    <property type="evidence" value="ECO:0007669"/>
    <property type="project" value="EnsemblFungi"/>
</dbReference>
<keyword evidence="2" id="KW-0175">Coiled coil</keyword>
<keyword evidence="3" id="KW-0238">DNA-binding</keyword>
<protein>
    <submittedName>
        <fullName evidence="7">DUF1014-domain-containing protein</fullName>
    </submittedName>
</protein>
<feature type="compositionally biased region" description="Basic and acidic residues" evidence="4">
    <location>
        <begin position="13"/>
        <end position="72"/>
    </location>
</feature>
<name>A0A075AWA0_ROZAC</name>
<dbReference type="InterPro" id="IPR054413">
    <property type="entry name" value="LSO1/2"/>
</dbReference>
<evidence type="ECO:0000313" key="6">
    <source>
        <dbReference type="EMBL" id="EPZ34437.1"/>
    </source>
</evidence>